<keyword evidence="6" id="KW-0408">Iron</keyword>
<sequence>MVLTEDDKTHVKTLWGHVHNHAEEIAADALTRMFLAHPTSKTYFAHFDFSPNSANIKAHGKKVANALNQAVNHLDDIGGTLSKLSDLHAQQLRVDPVNFGFLRHCLEVSIAANLHDHLKASLIVSLDKFLEEVCKVLVSKYR</sequence>
<evidence type="ECO:0000256" key="7">
    <source>
        <dbReference type="RuleBase" id="RU000356"/>
    </source>
</evidence>
<reference evidence="9" key="2">
    <citation type="submission" date="2025-09" db="UniProtKB">
        <authorList>
            <consortium name="Ensembl"/>
        </authorList>
    </citation>
    <scope>IDENTIFICATION</scope>
</reference>
<dbReference type="PRINTS" id="PR00815">
    <property type="entry name" value="PIHAEM"/>
</dbReference>
<reference evidence="9" key="1">
    <citation type="submission" date="2025-08" db="UniProtKB">
        <authorList>
            <consortium name="Ensembl"/>
        </authorList>
    </citation>
    <scope>IDENTIFICATION</scope>
</reference>
<evidence type="ECO:0000313" key="9">
    <source>
        <dbReference type="Ensembl" id="ENSVKKP00000004351.1"/>
    </source>
</evidence>
<dbReference type="PANTHER" id="PTHR11442:SF48">
    <property type="entry name" value="HEMOGLOBIN SUBUNIT ALPHA"/>
    <property type="match status" value="1"/>
</dbReference>
<dbReference type="GO" id="GO:0005833">
    <property type="term" value="C:hemoglobin complex"/>
    <property type="evidence" value="ECO:0007669"/>
    <property type="project" value="InterPro"/>
</dbReference>
<dbReference type="KEGG" id="vko:123027389"/>
<keyword evidence="2 7" id="KW-0813">Transport</keyword>
<dbReference type="RefSeq" id="XP_044294170.1">
    <property type="nucleotide sequence ID" value="XM_044438235.1"/>
</dbReference>
<accession>A0A8D2IQJ0</accession>
<dbReference type="Ensembl" id="ENSVKKT00000004476.1">
    <property type="protein sequence ID" value="ENSVKKP00000004351.1"/>
    <property type="gene ID" value="ENSVKKG00000003255.1"/>
</dbReference>
<dbReference type="FunFam" id="1.10.490.10:FF:000002">
    <property type="entry name" value="Hemoglobin subunit alpha"/>
    <property type="match status" value="1"/>
</dbReference>
<evidence type="ECO:0000256" key="4">
    <source>
        <dbReference type="ARBA" id="ARBA00022621"/>
    </source>
</evidence>
<keyword evidence="3 7" id="KW-0349">Heme</keyword>
<dbReference type="Gene3D" id="1.10.490.10">
    <property type="entry name" value="Globins"/>
    <property type="match status" value="1"/>
</dbReference>
<organism evidence="9 10">
    <name type="scientific">Varanus komodoensis</name>
    <name type="common">Komodo dragon</name>
    <dbReference type="NCBI Taxonomy" id="61221"/>
    <lineage>
        <taxon>Eukaryota</taxon>
        <taxon>Metazoa</taxon>
        <taxon>Chordata</taxon>
        <taxon>Craniata</taxon>
        <taxon>Vertebrata</taxon>
        <taxon>Euteleostomi</taxon>
        <taxon>Lepidosauria</taxon>
        <taxon>Squamata</taxon>
        <taxon>Bifurcata</taxon>
        <taxon>Unidentata</taxon>
        <taxon>Episquamata</taxon>
        <taxon>Toxicofera</taxon>
        <taxon>Anguimorpha</taxon>
        <taxon>Paleoanguimorpha</taxon>
        <taxon>Varanoidea</taxon>
        <taxon>Varanidae</taxon>
        <taxon>Varanus</taxon>
    </lineage>
</organism>
<evidence type="ECO:0000313" key="10">
    <source>
        <dbReference type="Proteomes" id="UP000694545"/>
    </source>
</evidence>
<proteinExistence type="inferred from homology"/>
<dbReference type="GO" id="GO:0072562">
    <property type="term" value="C:blood microparticle"/>
    <property type="evidence" value="ECO:0007669"/>
    <property type="project" value="TreeGrafter"/>
</dbReference>
<dbReference type="GeneID" id="123027389"/>
<dbReference type="PRINTS" id="PR00612">
    <property type="entry name" value="ALPHAHAEM"/>
</dbReference>
<dbReference type="OrthoDB" id="8751793at2759"/>
<gene>
    <name evidence="9" type="primary">LOC123027389</name>
</gene>
<comment type="similarity">
    <text evidence="1 7">Belongs to the globin family.</text>
</comment>
<dbReference type="GO" id="GO:0043177">
    <property type="term" value="F:organic acid binding"/>
    <property type="evidence" value="ECO:0007669"/>
    <property type="project" value="TreeGrafter"/>
</dbReference>
<dbReference type="InterPro" id="IPR002338">
    <property type="entry name" value="Hemoglobin_a-typ"/>
</dbReference>
<dbReference type="GO" id="GO:0031838">
    <property type="term" value="C:haptoglobin-hemoglobin complex"/>
    <property type="evidence" value="ECO:0007669"/>
    <property type="project" value="TreeGrafter"/>
</dbReference>
<dbReference type="SUPFAM" id="SSF46458">
    <property type="entry name" value="Globin-like"/>
    <property type="match status" value="1"/>
</dbReference>
<dbReference type="GO" id="GO:0019825">
    <property type="term" value="F:oxygen binding"/>
    <property type="evidence" value="ECO:0007669"/>
    <property type="project" value="InterPro"/>
</dbReference>
<dbReference type="PANTHER" id="PTHR11442">
    <property type="entry name" value="HEMOGLOBIN FAMILY MEMBER"/>
    <property type="match status" value="1"/>
</dbReference>
<dbReference type="OMA" id="HEHAQNS"/>
<evidence type="ECO:0000256" key="1">
    <source>
        <dbReference type="ARBA" id="ARBA00008705"/>
    </source>
</evidence>
<keyword evidence="5" id="KW-0479">Metal-binding</keyword>
<name>A0A8D2IQJ0_VARKO</name>
<keyword evidence="4 7" id="KW-0561">Oxygen transport</keyword>
<dbReference type="PROSITE" id="PS01033">
    <property type="entry name" value="GLOBIN"/>
    <property type="match status" value="1"/>
</dbReference>
<dbReference type="InterPro" id="IPR012292">
    <property type="entry name" value="Globin/Proto"/>
</dbReference>
<dbReference type="InterPro" id="IPR009050">
    <property type="entry name" value="Globin-like_sf"/>
</dbReference>
<evidence type="ECO:0000259" key="8">
    <source>
        <dbReference type="PROSITE" id="PS01033"/>
    </source>
</evidence>
<evidence type="ECO:0000256" key="3">
    <source>
        <dbReference type="ARBA" id="ARBA00022617"/>
    </source>
</evidence>
<dbReference type="CDD" id="cd08927">
    <property type="entry name" value="Hb-alpha-like"/>
    <property type="match status" value="1"/>
</dbReference>
<dbReference type="InterPro" id="IPR000971">
    <property type="entry name" value="Globin"/>
</dbReference>
<dbReference type="GO" id="GO:0005344">
    <property type="term" value="F:oxygen carrier activity"/>
    <property type="evidence" value="ECO:0007669"/>
    <property type="project" value="UniProtKB-KW"/>
</dbReference>
<dbReference type="Proteomes" id="UP000694545">
    <property type="component" value="Unplaced"/>
</dbReference>
<evidence type="ECO:0000256" key="6">
    <source>
        <dbReference type="ARBA" id="ARBA00023004"/>
    </source>
</evidence>
<evidence type="ECO:0000256" key="5">
    <source>
        <dbReference type="ARBA" id="ARBA00022723"/>
    </source>
</evidence>
<dbReference type="InterPro" id="IPR050056">
    <property type="entry name" value="Hemoglobin_oxygen_transport"/>
</dbReference>
<dbReference type="AlphaFoldDB" id="A0A8D2IQJ0"/>
<dbReference type="GO" id="GO:0042744">
    <property type="term" value="P:hydrogen peroxide catabolic process"/>
    <property type="evidence" value="ECO:0007669"/>
    <property type="project" value="TreeGrafter"/>
</dbReference>
<protein>
    <recommendedName>
        <fullName evidence="8">Globin domain-containing protein</fullName>
    </recommendedName>
</protein>
<keyword evidence="10" id="KW-1185">Reference proteome</keyword>
<dbReference type="GO" id="GO:0020037">
    <property type="term" value="F:heme binding"/>
    <property type="evidence" value="ECO:0007669"/>
    <property type="project" value="InterPro"/>
</dbReference>
<feature type="domain" description="Globin" evidence="8">
    <location>
        <begin position="2"/>
        <end position="142"/>
    </location>
</feature>
<dbReference type="GO" id="GO:0031720">
    <property type="term" value="F:haptoglobin binding"/>
    <property type="evidence" value="ECO:0007669"/>
    <property type="project" value="TreeGrafter"/>
</dbReference>
<dbReference type="GO" id="GO:0004601">
    <property type="term" value="F:peroxidase activity"/>
    <property type="evidence" value="ECO:0007669"/>
    <property type="project" value="TreeGrafter"/>
</dbReference>
<dbReference type="GO" id="GO:0005506">
    <property type="term" value="F:iron ion binding"/>
    <property type="evidence" value="ECO:0007669"/>
    <property type="project" value="InterPro"/>
</dbReference>
<evidence type="ECO:0000256" key="2">
    <source>
        <dbReference type="ARBA" id="ARBA00022448"/>
    </source>
</evidence>
<dbReference type="Pfam" id="PF00042">
    <property type="entry name" value="Globin"/>
    <property type="match status" value="1"/>
</dbReference>
<dbReference type="InterPro" id="IPR002339">
    <property type="entry name" value="Hemoglobin_pi"/>
</dbReference>